<keyword evidence="6" id="KW-0479">Metal-binding</keyword>
<protein>
    <submittedName>
        <fullName evidence="16">Uncharacterized protein</fullName>
    </submittedName>
</protein>
<keyword evidence="8" id="KW-0378">Hydrolase</keyword>
<evidence type="ECO:0000256" key="11">
    <source>
        <dbReference type="ARBA" id="ARBA00023034"/>
    </source>
</evidence>
<keyword evidence="11" id="KW-0333">Golgi apparatus</keyword>
<keyword evidence="9" id="KW-0256">Endoplasmic reticulum</keyword>
<evidence type="ECO:0000256" key="8">
    <source>
        <dbReference type="ARBA" id="ARBA00022801"/>
    </source>
</evidence>
<evidence type="ECO:0000259" key="13">
    <source>
        <dbReference type="Pfam" id="PF00884"/>
    </source>
</evidence>
<dbReference type="Pfam" id="PF00884">
    <property type="entry name" value="Sulfatase"/>
    <property type="match status" value="1"/>
</dbReference>
<dbReference type="GO" id="GO:0046872">
    <property type="term" value="F:metal ion binding"/>
    <property type="evidence" value="ECO:0007669"/>
    <property type="project" value="UniProtKB-KW"/>
</dbReference>
<dbReference type="InterPro" id="IPR032506">
    <property type="entry name" value="SGSH_C"/>
</dbReference>
<dbReference type="Proteomes" id="UP001142055">
    <property type="component" value="Chromosome 1"/>
</dbReference>
<dbReference type="PROSITE" id="PS00523">
    <property type="entry name" value="SULFATASE_1"/>
    <property type="match status" value="1"/>
</dbReference>
<comment type="similarity">
    <text evidence="5">Belongs to the sulfatase family.</text>
</comment>
<evidence type="ECO:0000256" key="12">
    <source>
        <dbReference type="ARBA" id="ARBA00023180"/>
    </source>
</evidence>
<evidence type="ECO:0000256" key="2">
    <source>
        <dbReference type="ARBA" id="ARBA00004240"/>
    </source>
</evidence>
<dbReference type="GO" id="GO:0005539">
    <property type="term" value="F:glycosaminoglycan binding"/>
    <property type="evidence" value="ECO:0007669"/>
    <property type="project" value="TreeGrafter"/>
</dbReference>
<dbReference type="AlphaFoldDB" id="A0A9Q0MJL8"/>
<comment type="cofactor">
    <cofactor evidence="1">
        <name>Ca(2+)</name>
        <dbReference type="ChEBI" id="CHEBI:29108"/>
    </cofactor>
</comment>
<dbReference type="InterPro" id="IPR024609">
    <property type="entry name" value="Extracellular_sulfatase_C"/>
</dbReference>
<evidence type="ECO:0000256" key="9">
    <source>
        <dbReference type="ARBA" id="ARBA00022824"/>
    </source>
</evidence>
<reference evidence="16" key="1">
    <citation type="submission" date="2022-12" db="EMBL/GenBank/DDBJ databases">
        <title>Genome assemblies of Blomia tropicalis.</title>
        <authorList>
            <person name="Cui Y."/>
        </authorList>
    </citation>
    <scope>NUCLEOTIDE SEQUENCE</scope>
    <source>
        <tissue evidence="16">Adult mites</tissue>
    </source>
</reference>
<comment type="caution">
    <text evidence="16">The sequence shown here is derived from an EMBL/GenBank/DDBJ whole genome shotgun (WGS) entry which is preliminary data.</text>
</comment>
<dbReference type="Pfam" id="PF12548">
    <property type="entry name" value="DUF3740"/>
    <property type="match status" value="1"/>
</dbReference>
<dbReference type="SUPFAM" id="SSF53649">
    <property type="entry name" value="Alkaline phosphatase-like"/>
    <property type="match status" value="1"/>
</dbReference>
<dbReference type="GO" id="GO:0008449">
    <property type="term" value="F:N-acetylglucosamine-6-sulfatase activity"/>
    <property type="evidence" value="ECO:0007669"/>
    <property type="project" value="TreeGrafter"/>
</dbReference>
<keyword evidence="10" id="KW-0106">Calcium</keyword>
<sequence>MNYMPKTMKILADEGVHIKNAYVTTPMCCPSRSSILTGLYVHNHNVYTNGENCSSPQWQQTHERRTFATYLRDSGYRTAFFGKYLNEYDGNHIPPGWSDWSALIRNSRYYNYTLNVNGDKVRHGSDYELDYYPDLILNDSLQYMRYSKRFFSNKPYLLVMSFPSPHGPEDSAPQFQHLFQNEKGHRTPTWNYAPNEDKQWLLRNTNKMSPIHQKFTDFLNMKRLQTLQSVDNAVHNIYTELKNLNELDNTYIIYTSDHGYHLGQFGLVKGKAMPLSLMFEFHSLLSQIVLNIDIAPTLLDIAGIRIPSQMDGISFLPHLKLLNSGNEKLSSNNINQRDSFIIEKGKFNQTKSIDRLLIPIIGKKQWINMECQKPEYQNPCMPLQKFECFIDEMGNYRIRRCHRHKGHGNLRKKVYKKCICNNGNNLSTQQEVVSPQFGINRHPGKRFRNNNLRNNNHRIRRNEHVYEAMHDMLNDEFPTRTIFDVNGVYELKKIIDFYSRTQETTNHNDGNGNRTERENLNDITNITTNNVLSFLGKDNENYMNNTFCMMAQNGMNIECKEEIYRDQQSWIANKQYINTAIRQLQKRLLELKDFRRYINKNKFKNTYGSRMNNDQECQCDITQQPVSHMSQRQLINHKWNLRNVGRKRWIKRHEKKLRRRGKFENTTCELAVNKQMNCFKHDNEHWKTPPLWTDGPFCFCQNSLNNSFWCLRTINSTHNSLYCEFVTGFLIYFDLNKDPFQQRNAIYDLEFSTLEELNRKLTHLKNCSGSNECSSVRDRTKNGLNQININYHIPKLPNFSRAIYVYE</sequence>
<dbReference type="GO" id="GO:0009986">
    <property type="term" value="C:cell surface"/>
    <property type="evidence" value="ECO:0007669"/>
    <property type="project" value="UniProtKB-SubCell"/>
</dbReference>
<accession>A0A9Q0MJL8</accession>
<dbReference type="InterPro" id="IPR000917">
    <property type="entry name" value="Sulfatase_N"/>
</dbReference>
<evidence type="ECO:0000256" key="4">
    <source>
        <dbReference type="ARBA" id="ARBA00004348"/>
    </source>
</evidence>
<dbReference type="GO" id="GO:0005795">
    <property type="term" value="C:Golgi stack"/>
    <property type="evidence" value="ECO:0007669"/>
    <property type="project" value="UniProtKB-SubCell"/>
</dbReference>
<name>A0A9Q0MJL8_BLOTA</name>
<dbReference type="GO" id="GO:0005783">
    <property type="term" value="C:endoplasmic reticulum"/>
    <property type="evidence" value="ECO:0007669"/>
    <property type="project" value="UniProtKB-SubCell"/>
</dbReference>
<dbReference type="Pfam" id="PF16347">
    <property type="entry name" value="SGSH_C"/>
    <property type="match status" value="1"/>
</dbReference>
<evidence type="ECO:0000256" key="6">
    <source>
        <dbReference type="ARBA" id="ARBA00022723"/>
    </source>
</evidence>
<evidence type="ECO:0000259" key="14">
    <source>
        <dbReference type="Pfam" id="PF12548"/>
    </source>
</evidence>
<dbReference type="Gene3D" id="3.40.720.10">
    <property type="entry name" value="Alkaline Phosphatase, subunit A"/>
    <property type="match status" value="1"/>
</dbReference>
<gene>
    <name evidence="16" type="ORF">RDWZM_004222</name>
</gene>
<proteinExistence type="inferred from homology"/>
<keyword evidence="12" id="KW-0325">Glycoprotein</keyword>
<evidence type="ECO:0000256" key="5">
    <source>
        <dbReference type="ARBA" id="ARBA00008779"/>
    </source>
</evidence>
<organism evidence="16 17">
    <name type="scientific">Blomia tropicalis</name>
    <name type="common">Mite</name>
    <dbReference type="NCBI Taxonomy" id="40697"/>
    <lineage>
        <taxon>Eukaryota</taxon>
        <taxon>Metazoa</taxon>
        <taxon>Ecdysozoa</taxon>
        <taxon>Arthropoda</taxon>
        <taxon>Chelicerata</taxon>
        <taxon>Arachnida</taxon>
        <taxon>Acari</taxon>
        <taxon>Acariformes</taxon>
        <taxon>Sarcoptiformes</taxon>
        <taxon>Astigmata</taxon>
        <taxon>Glycyphagoidea</taxon>
        <taxon>Echimyopodidae</taxon>
        <taxon>Blomia</taxon>
    </lineage>
</organism>
<keyword evidence="7" id="KW-0732">Signal</keyword>
<dbReference type="OMA" id="VETPPQM"/>
<feature type="domain" description="Extracellular sulfatase C-terminal" evidence="14">
    <location>
        <begin position="500"/>
        <end position="604"/>
    </location>
</feature>
<evidence type="ECO:0000313" key="17">
    <source>
        <dbReference type="Proteomes" id="UP001142055"/>
    </source>
</evidence>
<evidence type="ECO:0000256" key="1">
    <source>
        <dbReference type="ARBA" id="ARBA00001913"/>
    </source>
</evidence>
<dbReference type="InterPro" id="IPR017850">
    <property type="entry name" value="Alkaline_phosphatase_core_sf"/>
</dbReference>
<evidence type="ECO:0000313" key="16">
    <source>
        <dbReference type="EMBL" id="KAJ6225677.1"/>
    </source>
</evidence>
<dbReference type="CDD" id="cd16147">
    <property type="entry name" value="G6S"/>
    <property type="match status" value="1"/>
</dbReference>
<comment type="subcellular location">
    <subcellularLocation>
        <location evidence="3">Cell surface</location>
    </subcellularLocation>
    <subcellularLocation>
        <location evidence="2">Endoplasmic reticulum</location>
    </subcellularLocation>
    <subcellularLocation>
        <location evidence="4">Golgi apparatus</location>
        <location evidence="4">Golgi stack</location>
    </subcellularLocation>
</comment>
<dbReference type="PANTHER" id="PTHR43108:SF16">
    <property type="entry name" value="EXTRACELLULAR SULFATASE SULF-1 HOMOLOG"/>
    <property type="match status" value="1"/>
</dbReference>
<feature type="domain" description="N-sulphoglucosamine sulphohydrolase C-terminal" evidence="15">
    <location>
        <begin position="283"/>
        <end position="320"/>
    </location>
</feature>
<keyword evidence="17" id="KW-1185">Reference proteome</keyword>
<evidence type="ECO:0000259" key="15">
    <source>
        <dbReference type="Pfam" id="PF16347"/>
    </source>
</evidence>
<evidence type="ECO:0000256" key="7">
    <source>
        <dbReference type="ARBA" id="ARBA00022729"/>
    </source>
</evidence>
<dbReference type="InterPro" id="IPR024607">
    <property type="entry name" value="Sulfatase_CS"/>
</dbReference>
<evidence type="ECO:0000256" key="3">
    <source>
        <dbReference type="ARBA" id="ARBA00004241"/>
    </source>
</evidence>
<feature type="domain" description="Sulfatase N-terminal" evidence="13">
    <location>
        <begin position="4"/>
        <end position="271"/>
    </location>
</feature>
<dbReference type="EMBL" id="JAPWDV010000001">
    <property type="protein sequence ID" value="KAJ6225677.1"/>
    <property type="molecule type" value="Genomic_DNA"/>
</dbReference>
<evidence type="ECO:0000256" key="10">
    <source>
        <dbReference type="ARBA" id="ARBA00022837"/>
    </source>
</evidence>
<dbReference type="PANTHER" id="PTHR43108">
    <property type="entry name" value="N-ACETYLGLUCOSAMINE-6-SULFATASE FAMILY MEMBER"/>
    <property type="match status" value="1"/>
</dbReference>